<name>A0A5B6VMQ3_9ROSI</name>
<sequence>MRLNKYAIELVPTEDSSCKKYLRGMRDEIRTQLVALKIREFTNLSEQEKIVEQSLGLRKKVEPSRVMGKRFGTPNSNSILKKSIGYRNFGKTVAKSAASNRIQDRQPIVSKVLTCEHCVLDCQKEKFSVQDSNNETIKVSGIKASGLTQIVSLIQADKLLRQGCKDFLDYVVNSKLRDSEISDTKFVCEFPEVFPKELLGLPPD</sequence>
<organism evidence="1 2">
    <name type="scientific">Gossypium australe</name>
    <dbReference type="NCBI Taxonomy" id="47621"/>
    <lineage>
        <taxon>Eukaryota</taxon>
        <taxon>Viridiplantae</taxon>
        <taxon>Streptophyta</taxon>
        <taxon>Embryophyta</taxon>
        <taxon>Tracheophyta</taxon>
        <taxon>Spermatophyta</taxon>
        <taxon>Magnoliopsida</taxon>
        <taxon>eudicotyledons</taxon>
        <taxon>Gunneridae</taxon>
        <taxon>Pentapetalae</taxon>
        <taxon>rosids</taxon>
        <taxon>malvids</taxon>
        <taxon>Malvales</taxon>
        <taxon>Malvaceae</taxon>
        <taxon>Malvoideae</taxon>
        <taxon>Gossypium</taxon>
    </lineage>
</organism>
<evidence type="ECO:0000313" key="1">
    <source>
        <dbReference type="EMBL" id="KAA3470569.1"/>
    </source>
</evidence>
<dbReference type="AlphaFoldDB" id="A0A5B6VMQ3"/>
<keyword evidence="1" id="KW-0378">Hydrolase</keyword>
<proteinExistence type="predicted"/>
<keyword evidence="1" id="KW-0645">Protease</keyword>
<accession>A0A5B6VMQ3</accession>
<dbReference type="GO" id="GO:0006508">
    <property type="term" value="P:proteolysis"/>
    <property type="evidence" value="ECO:0007669"/>
    <property type="project" value="UniProtKB-KW"/>
</dbReference>
<keyword evidence="2" id="KW-1185">Reference proteome</keyword>
<dbReference type="OrthoDB" id="2272416at2759"/>
<dbReference type="EMBL" id="SMMG02000006">
    <property type="protein sequence ID" value="KAA3470569.1"/>
    <property type="molecule type" value="Genomic_DNA"/>
</dbReference>
<gene>
    <name evidence="1" type="ORF">EPI10_016267</name>
</gene>
<comment type="caution">
    <text evidence="1">The sequence shown here is derived from an EMBL/GenBank/DDBJ whole genome shotgun (WGS) entry which is preliminary data.</text>
</comment>
<dbReference type="GO" id="GO:0008233">
    <property type="term" value="F:peptidase activity"/>
    <property type="evidence" value="ECO:0007669"/>
    <property type="project" value="UniProtKB-KW"/>
</dbReference>
<evidence type="ECO:0000313" key="2">
    <source>
        <dbReference type="Proteomes" id="UP000325315"/>
    </source>
</evidence>
<reference evidence="2" key="1">
    <citation type="journal article" date="2019" name="Plant Biotechnol. J.">
        <title>Genome sequencing of the Australian wild diploid species Gossypium australe highlights disease resistance and delayed gland morphogenesis.</title>
        <authorList>
            <person name="Cai Y."/>
            <person name="Cai X."/>
            <person name="Wang Q."/>
            <person name="Wang P."/>
            <person name="Zhang Y."/>
            <person name="Cai C."/>
            <person name="Xu Y."/>
            <person name="Wang K."/>
            <person name="Zhou Z."/>
            <person name="Wang C."/>
            <person name="Geng S."/>
            <person name="Li B."/>
            <person name="Dong Q."/>
            <person name="Hou Y."/>
            <person name="Wang H."/>
            <person name="Ai P."/>
            <person name="Liu Z."/>
            <person name="Yi F."/>
            <person name="Sun M."/>
            <person name="An G."/>
            <person name="Cheng J."/>
            <person name="Zhang Y."/>
            <person name="Shi Q."/>
            <person name="Xie Y."/>
            <person name="Shi X."/>
            <person name="Chang Y."/>
            <person name="Huang F."/>
            <person name="Chen Y."/>
            <person name="Hong S."/>
            <person name="Mi L."/>
            <person name="Sun Q."/>
            <person name="Zhang L."/>
            <person name="Zhou B."/>
            <person name="Peng R."/>
            <person name="Zhang X."/>
            <person name="Liu F."/>
        </authorList>
    </citation>
    <scope>NUCLEOTIDE SEQUENCE [LARGE SCALE GENOMIC DNA]</scope>
    <source>
        <strain evidence="2">cv. PA1801</strain>
    </source>
</reference>
<protein>
    <submittedName>
        <fullName evidence="1">Gag protease polyprotein</fullName>
    </submittedName>
</protein>
<dbReference type="Proteomes" id="UP000325315">
    <property type="component" value="Unassembled WGS sequence"/>
</dbReference>